<dbReference type="Proteomes" id="UP000179245">
    <property type="component" value="Unassembled WGS sequence"/>
</dbReference>
<evidence type="ECO:0000313" key="3">
    <source>
        <dbReference type="Proteomes" id="UP000179245"/>
    </source>
</evidence>
<feature type="coiled-coil region" evidence="1">
    <location>
        <begin position="15"/>
        <end position="42"/>
    </location>
</feature>
<proteinExistence type="predicted"/>
<gene>
    <name evidence="2" type="ORF">A2117_01930</name>
</gene>
<accession>A0A1G2QNG8</accession>
<evidence type="ECO:0008006" key="4">
    <source>
        <dbReference type="Google" id="ProtNLM"/>
    </source>
</evidence>
<dbReference type="InterPro" id="IPR027981">
    <property type="entry name" value="DUF4446"/>
</dbReference>
<reference evidence="2 3" key="1">
    <citation type="journal article" date="2016" name="Nat. Commun.">
        <title>Thousands of microbial genomes shed light on interconnected biogeochemical processes in an aquifer system.</title>
        <authorList>
            <person name="Anantharaman K."/>
            <person name="Brown C.T."/>
            <person name="Hug L.A."/>
            <person name="Sharon I."/>
            <person name="Castelle C.J."/>
            <person name="Probst A.J."/>
            <person name="Thomas B.C."/>
            <person name="Singh A."/>
            <person name="Wilkins M.J."/>
            <person name="Karaoz U."/>
            <person name="Brodie E.L."/>
            <person name="Williams K.H."/>
            <person name="Hubbard S.S."/>
            <person name="Banfield J.F."/>
        </authorList>
    </citation>
    <scope>NUCLEOTIDE SEQUENCE [LARGE SCALE GENOMIC DNA]</scope>
</reference>
<protein>
    <recommendedName>
        <fullName evidence="4">DUF4446 domain-containing protein</fullName>
    </recommendedName>
</protein>
<evidence type="ECO:0000313" key="2">
    <source>
        <dbReference type="EMBL" id="OHA62026.1"/>
    </source>
</evidence>
<evidence type="ECO:0000256" key="1">
    <source>
        <dbReference type="SAM" id="Coils"/>
    </source>
</evidence>
<dbReference type="AlphaFoldDB" id="A0A1G2QNG8"/>
<name>A0A1G2QNG8_9BACT</name>
<sequence>MFNLFRKNKKEPENLEGVLKKLKILEVNLGELSRELEELKAQSRLFFKKVGFIRYNPFLGVGGDQSFSLALLDENNDGIVITSLFSREGNRVYAKTVEKGQSSYPLSEEEKQAIEKAKGS</sequence>
<keyword evidence="1" id="KW-0175">Coiled coil</keyword>
<dbReference type="STRING" id="1802443.A2117_01930"/>
<dbReference type="Pfam" id="PF14584">
    <property type="entry name" value="DUF4446"/>
    <property type="match status" value="1"/>
</dbReference>
<comment type="caution">
    <text evidence="2">The sequence shown here is derived from an EMBL/GenBank/DDBJ whole genome shotgun (WGS) entry which is preliminary data.</text>
</comment>
<organism evidence="2 3">
    <name type="scientific">Candidatus Wildermuthbacteria bacterium GWA2_46_15</name>
    <dbReference type="NCBI Taxonomy" id="1802443"/>
    <lineage>
        <taxon>Bacteria</taxon>
        <taxon>Candidatus Wildermuthiibacteriota</taxon>
    </lineage>
</organism>
<dbReference type="EMBL" id="MHTO01000022">
    <property type="protein sequence ID" value="OHA62026.1"/>
    <property type="molecule type" value="Genomic_DNA"/>
</dbReference>